<dbReference type="Gramene" id="CDF36956">
    <property type="protein sequence ID" value="CDF36956"/>
    <property type="gene ID" value="CHC_T00004949001"/>
</dbReference>
<evidence type="ECO:0000313" key="3">
    <source>
        <dbReference type="Proteomes" id="UP000012073"/>
    </source>
</evidence>
<accession>R7QHK9</accession>
<protein>
    <submittedName>
        <fullName evidence="2">Uncharacterized protein</fullName>
    </submittedName>
</protein>
<reference evidence="3" key="1">
    <citation type="journal article" date="2013" name="Proc. Natl. Acad. Sci. U.S.A.">
        <title>Genome structure and metabolic features in the red seaweed Chondrus crispus shed light on evolution of the Archaeplastida.</title>
        <authorList>
            <person name="Collen J."/>
            <person name="Porcel B."/>
            <person name="Carre W."/>
            <person name="Ball S.G."/>
            <person name="Chaparro C."/>
            <person name="Tonon T."/>
            <person name="Barbeyron T."/>
            <person name="Michel G."/>
            <person name="Noel B."/>
            <person name="Valentin K."/>
            <person name="Elias M."/>
            <person name="Artiguenave F."/>
            <person name="Arun A."/>
            <person name="Aury J.M."/>
            <person name="Barbosa-Neto J.F."/>
            <person name="Bothwell J.H."/>
            <person name="Bouget F.Y."/>
            <person name="Brillet L."/>
            <person name="Cabello-Hurtado F."/>
            <person name="Capella-Gutierrez S."/>
            <person name="Charrier B."/>
            <person name="Cladiere L."/>
            <person name="Cock J.M."/>
            <person name="Coelho S.M."/>
            <person name="Colleoni C."/>
            <person name="Czjzek M."/>
            <person name="Da Silva C."/>
            <person name="Delage L."/>
            <person name="Denoeud F."/>
            <person name="Deschamps P."/>
            <person name="Dittami S.M."/>
            <person name="Gabaldon T."/>
            <person name="Gachon C.M."/>
            <person name="Groisillier A."/>
            <person name="Herve C."/>
            <person name="Jabbari K."/>
            <person name="Katinka M."/>
            <person name="Kloareg B."/>
            <person name="Kowalczyk N."/>
            <person name="Labadie K."/>
            <person name="Leblanc C."/>
            <person name="Lopez P.J."/>
            <person name="McLachlan D.H."/>
            <person name="Meslet-Cladiere L."/>
            <person name="Moustafa A."/>
            <person name="Nehr Z."/>
            <person name="Nyvall Collen P."/>
            <person name="Panaud O."/>
            <person name="Partensky F."/>
            <person name="Poulain J."/>
            <person name="Rensing S.A."/>
            <person name="Rousvoal S."/>
            <person name="Samson G."/>
            <person name="Symeonidi A."/>
            <person name="Weissenbach J."/>
            <person name="Zambounis A."/>
            <person name="Wincker P."/>
            <person name="Boyen C."/>
        </authorList>
    </citation>
    <scope>NUCLEOTIDE SEQUENCE [LARGE SCALE GENOMIC DNA]</scope>
    <source>
        <strain evidence="3">cv. Stackhouse</strain>
    </source>
</reference>
<gene>
    <name evidence="2" type="ORF">CHC_T00004949001</name>
</gene>
<name>R7QHK9_CHOCR</name>
<evidence type="ECO:0000256" key="1">
    <source>
        <dbReference type="SAM" id="MobiDB-lite"/>
    </source>
</evidence>
<dbReference type="RefSeq" id="XP_005716775.1">
    <property type="nucleotide sequence ID" value="XM_005716718.1"/>
</dbReference>
<feature type="region of interest" description="Disordered" evidence="1">
    <location>
        <begin position="22"/>
        <end position="106"/>
    </location>
</feature>
<evidence type="ECO:0000313" key="2">
    <source>
        <dbReference type="EMBL" id="CDF36956.1"/>
    </source>
</evidence>
<proteinExistence type="predicted"/>
<dbReference type="EMBL" id="HG001808">
    <property type="protein sequence ID" value="CDF36956.1"/>
    <property type="molecule type" value="Genomic_DNA"/>
</dbReference>
<organism evidence="2 3">
    <name type="scientific">Chondrus crispus</name>
    <name type="common">Carrageen Irish moss</name>
    <name type="synonym">Polymorpha crispa</name>
    <dbReference type="NCBI Taxonomy" id="2769"/>
    <lineage>
        <taxon>Eukaryota</taxon>
        <taxon>Rhodophyta</taxon>
        <taxon>Florideophyceae</taxon>
        <taxon>Rhodymeniophycidae</taxon>
        <taxon>Gigartinales</taxon>
        <taxon>Gigartinaceae</taxon>
        <taxon>Chondrus</taxon>
    </lineage>
</organism>
<sequence length="106" mass="12085">MKREKTFIEGDISAIAKILSKAYHQHQRHRSVRPHQGPGHLAHRRQRQRRRRPGHARAPPVLLLHRHQPGPQGRTSRSLTRLALPCNLHPSPPPIRPAKISSASSR</sequence>
<dbReference type="GeneID" id="17324489"/>
<feature type="compositionally biased region" description="Basic residues" evidence="1">
    <location>
        <begin position="41"/>
        <end position="55"/>
    </location>
</feature>
<feature type="compositionally biased region" description="Basic residues" evidence="1">
    <location>
        <begin position="23"/>
        <end position="33"/>
    </location>
</feature>
<dbReference type="Proteomes" id="UP000012073">
    <property type="component" value="Unassembled WGS sequence"/>
</dbReference>
<dbReference type="AlphaFoldDB" id="R7QHK9"/>
<keyword evidence="3" id="KW-1185">Reference proteome</keyword>
<dbReference type="KEGG" id="ccp:CHC_T00004949001"/>